<gene>
    <name evidence="3" type="ORF">HNP48_000765</name>
</gene>
<dbReference type="AlphaFoldDB" id="A0A7X0PA71"/>
<dbReference type="CDD" id="cd03057">
    <property type="entry name" value="GST_N_Beta"/>
    <property type="match status" value="1"/>
</dbReference>
<dbReference type="InterPro" id="IPR040079">
    <property type="entry name" value="Glutathione_S-Trfase"/>
</dbReference>
<dbReference type="Gene3D" id="3.40.30.10">
    <property type="entry name" value="Glutaredoxin"/>
    <property type="match status" value="1"/>
</dbReference>
<accession>A0A7X0PA71</accession>
<proteinExistence type="predicted"/>
<feature type="domain" description="GST C-terminal" evidence="2">
    <location>
        <begin position="87"/>
        <end position="214"/>
    </location>
</feature>
<dbReference type="SUPFAM" id="SSF47616">
    <property type="entry name" value="GST C-terminal domain-like"/>
    <property type="match status" value="1"/>
</dbReference>
<dbReference type="EC" id="2.5.1.18" evidence="3"/>
<dbReference type="Gene3D" id="1.20.1050.10">
    <property type="match status" value="1"/>
</dbReference>
<dbReference type="InterPro" id="IPR036249">
    <property type="entry name" value="Thioredoxin-like_sf"/>
</dbReference>
<evidence type="ECO:0000259" key="2">
    <source>
        <dbReference type="PROSITE" id="PS50405"/>
    </source>
</evidence>
<dbReference type="CDD" id="cd03188">
    <property type="entry name" value="GST_C_Beta"/>
    <property type="match status" value="1"/>
</dbReference>
<dbReference type="Pfam" id="PF13409">
    <property type="entry name" value="GST_N_2"/>
    <property type="match status" value="1"/>
</dbReference>
<dbReference type="GO" id="GO:0004364">
    <property type="term" value="F:glutathione transferase activity"/>
    <property type="evidence" value="ECO:0007669"/>
    <property type="project" value="UniProtKB-EC"/>
</dbReference>
<dbReference type="SFLD" id="SFLDS00019">
    <property type="entry name" value="Glutathione_Transferase_(cytos"/>
    <property type="match status" value="1"/>
</dbReference>
<organism evidence="3 4">
    <name type="scientific">Acidovorax soli</name>
    <dbReference type="NCBI Taxonomy" id="592050"/>
    <lineage>
        <taxon>Bacteria</taxon>
        <taxon>Pseudomonadati</taxon>
        <taxon>Pseudomonadota</taxon>
        <taxon>Betaproteobacteria</taxon>
        <taxon>Burkholderiales</taxon>
        <taxon>Comamonadaceae</taxon>
        <taxon>Acidovorax</taxon>
    </lineage>
</organism>
<protein>
    <submittedName>
        <fullName evidence="3">Glutathione S-transferase</fullName>
        <ecNumber evidence="3">2.5.1.18</ecNumber>
    </submittedName>
</protein>
<dbReference type="EMBL" id="JACHLK010000001">
    <property type="protein sequence ID" value="MBB6558101.1"/>
    <property type="molecule type" value="Genomic_DNA"/>
</dbReference>
<dbReference type="Proteomes" id="UP000575083">
    <property type="component" value="Unassembled WGS sequence"/>
</dbReference>
<evidence type="ECO:0000259" key="1">
    <source>
        <dbReference type="PROSITE" id="PS50404"/>
    </source>
</evidence>
<dbReference type="InterPro" id="IPR010987">
    <property type="entry name" value="Glutathione-S-Trfase_C-like"/>
</dbReference>
<feature type="domain" description="GST N-terminal" evidence="1">
    <location>
        <begin position="1"/>
        <end position="82"/>
    </location>
</feature>
<dbReference type="SUPFAM" id="SSF52833">
    <property type="entry name" value="Thioredoxin-like"/>
    <property type="match status" value="1"/>
</dbReference>
<dbReference type="InterPro" id="IPR004045">
    <property type="entry name" value="Glutathione_S-Trfase_N"/>
</dbReference>
<evidence type="ECO:0000313" key="3">
    <source>
        <dbReference type="EMBL" id="MBB6558101.1"/>
    </source>
</evidence>
<evidence type="ECO:0000313" key="4">
    <source>
        <dbReference type="Proteomes" id="UP000575083"/>
    </source>
</evidence>
<dbReference type="PROSITE" id="PS50405">
    <property type="entry name" value="GST_CTER"/>
    <property type="match status" value="1"/>
</dbReference>
<keyword evidence="3" id="KW-0808">Transferase</keyword>
<dbReference type="PANTHER" id="PTHR44051:SF8">
    <property type="entry name" value="GLUTATHIONE S-TRANSFERASE GSTA"/>
    <property type="match status" value="1"/>
</dbReference>
<dbReference type="RefSeq" id="WP_184855496.1">
    <property type="nucleotide sequence ID" value="NZ_JACHLK010000001.1"/>
</dbReference>
<reference evidence="3 4" key="1">
    <citation type="submission" date="2020-08" db="EMBL/GenBank/DDBJ databases">
        <title>Functional genomics of gut bacteria from endangered species of beetles.</title>
        <authorList>
            <person name="Carlos-Shanley C."/>
        </authorList>
    </citation>
    <scope>NUCLEOTIDE SEQUENCE [LARGE SCALE GENOMIC DNA]</scope>
    <source>
        <strain evidence="3 4">S00198</strain>
    </source>
</reference>
<dbReference type="PANTHER" id="PTHR44051">
    <property type="entry name" value="GLUTATHIONE S-TRANSFERASE-RELATED"/>
    <property type="match status" value="1"/>
</dbReference>
<dbReference type="PROSITE" id="PS50404">
    <property type="entry name" value="GST_NTER"/>
    <property type="match status" value="1"/>
</dbReference>
<dbReference type="InterPro" id="IPR036282">
    <property type="entry name" value="Glutathione-S-Trfase_C_sf"/>
</dbReference>
<keyword evidence="4" id="KW-1185">Reference proteome</keyword>
<name>A0A7X0PA71_9BURK</name>
<comment type="caution">
    <text evidence="3">The sequence shown here is derived from an EMBL/GenBank/DDBJ whole genome shotgun (WGS) entry which is preliminary data.</text>
</comment>
<sequence length="233" mass="25505">MTPTLFYGVPQGCSLASIIALEWLGAPYALSRIEMLEHPWPAAFARINPQNLTPAYVTAEGQLLSESMAILLHLAAQKGHQLGYPQGSPEHDRLNQTLAYLATDFFAAFAPLWAAYEMATDPPRQEALRDWGRPQVAKGCAHLDRLLAEREWIDGGSKKTVADAYLAAVARWAEYHGVLRVEDYPHLAAHLAKLRADPAVVFADAIERQRPTTSSGGFQGHVALDDVVAQLPA</sequence>